<organism evidence="2">
    <name type="scientific">Micromonas commoda virus</name>
    <dbReference type="NCBI Taxonomy" id="3057169"/>
    <lineage>
        <taxon>Viruses</taxon>
        <taxon>Varidnaviria</taxon>
        <taxon>Bamfordvirae</taxon>
        <taxon>Nucleocytoviricota</taxon>
        <taxon>Megaviricetes</taxon>
        <taxon>Algavirales</taxon>
        <taxon>Phycodnaviridae</taxon>
    </lineage>
</organism>
<accession>A0AAU7YNT6</accession>
<sequence length="56" mass="6474">MLGGVGMLSFVIALGIYNFTRPSIKKDDPIEPRNEIMNRPDHFMMGNRYSPKFNKK</sequence>
<dbReference type="EMBL" id="PP911589">
    <property type="protein sequence ID" value="XCA47388.1"/>
    <property type="molecule type" value="Genomic_DNA"/>
</dbReference>
<reference evidence="2" key="1">
    <citation type="submission" date="2024-06" db="EMBL/GenBank/DDBJ databases">
        <title>Evidence of context-dependent and transient costs of resisting viral infection in isolates of the marine microalga Micromonas sp. (class Mamiellophyceae).</title>
        <authorList>
            <person name="Bedi de Silva A."/>
            <person name="Schvarcz C.R."/>
            <person name="Steward G.R."/>
            <person name="Edwards K.F."/>
        </authorList>
    </citation>
    <scope>NUCLEOTIDE SEQUENCE</scope>
    <source>
        <strain evidence="2">McV-KB2</strain>
    </source>
</reference>
<evidence type="ECO:0000256" key="1">
    <source>
        <dbReference type="SAM" id="MobiDB-lite"/>
    </source>
</evidence>
<proteinExistence type="predicted"/>
<feature type="compositionally biased region" description="Basic and acidic residues" evidence="1">
    <location>
        <begin position="30"/>
        <end position="42"/>
    </location>
</feature>
<name>A0AAU7YNT6_9PHYC</name>
<protein>
    <submittedName>
        <fullName evidence="2">Uncharacterized protein</fullName>
    </submittedName>
</protein>
<evidence type="ECO:0000313" key="2">
    <source>
        <dbReference type="EMBL" id="XCA47388.1"/>
    </source>
</evidence>
<feature type="region of interest" description="Disordered" evidence="1">
    <location>
        <begin position="30"/>
        <end position="56"/>
    </location>
</feature>